<dbReference type="RefSeq" id="WP_188686883.1">
    <property type="nucleotide sequence ID" value="NZ_BMMG01000006.1"/>
</dbReference>
<dbReference type="EMBL" id="JBGOGF010000005">
    <property type="protein sequence ID" value="MFA1771629.1"/>
    <property type="molecule type" value="Genomic_DNA"/>
</dbReference>
<feature type="compositionally biased region" description="Polar residues" evidence="1">
    <location>
        <begin position="7"/>
        <end position="16"/>
    </location>
</feature>
<gene>
    <name evidence="2" type="ORF">ACD591_10025</name>
</gene>
<evidence type="ECO:0000313" key="2">
    <source>
        <dbReference type="EMBL" id="MFA1771629.1"/>
    </source>
</evidence>
<reference evidence="2 3" key="1">
    <citation type="submission" date="2024-08" db="EMBL/GenBank/DDBJ databases">
        <authorList>
            <person name="Wei W."/>
        </authorList>
    </citation>
    <scope>NUCLEOTIDE SEQUENCE [LARGE SCALE GENOMIC DNA]</scope>
    <source>
        <strain evidence="2 3">XU2</strain>
    </source>
</reference>
<protein>
    <submittedName>
        <fullName evidence="2">DUF5025 domain-containing protein</fullName>
    </submittedName>
</protein>
<keyword evidence="3" id="KW-1185">Reference proteome</keyword>
<feature type="compositionally biased region" description="Basic and acidic residues" evidence="1">
    <location>
        <begin position="17"/>
        <end position="36"/>
    </location>
</feature>
<proteinExistence type="predicted"/>
<dbReference type="Proteomes" id="UP001570846">
    <property type="component" value="Unassembled WGS sequence"/>
</dbReference>
<feature type="region of interest" description="Disordered" evidence="1">
    <location>
        <begin position="1"/>
        <end position="36"/>
    </location>
</feature>
<evidence type="ECO:0000256" key="1">
    <source>
        <dbReference type="SAM" id="MobiDB-lite"/>
    </source>
</evidence>
<evidence type="ECO:0000313" key="3">
    <source>
        <dbReference type="Proteomes" id="UP001570846"/>
    </source>
</evidence>
<comment type="caution">
    <text evidence="2">The sequence shown here is derived from an EMBL/GenBank/DDBJ whole genome shotgun (WGS) entry which is preliminary data.</text>
</comment>
<organism evidence="2 3">
    <name type="scientific">Rufibacter glacialis</name>
    <dbReference type="NCBI Taxonomy" id="1259555"/>
    <lineage>
        <taxon>Bacteria</taxon>
        <taxon>Pseudomonadati</taxon>
        <taxon>Bacteroidota</taxon>
        <taxon>Cytophagia</taxon>
        <taxon>Cytophagales</taxon>
        <taxon>Hymenobacteraceae</taxon>
        <taxon>Rufibacter</taxon>
    </lineage>
</organism>
<accession>A0ABV4RH54</accession>
<sequence>MEKVVSGTFSGVLHNTSDPHDSIEVREGRFDARLRH</sequence>
<name>A0ABV4RH54_9BACT</name>